<accession>A0A1L9VTX8</accession>
<evidence type="ECO:0000313" key="2">
    <source>
        <dbReference type="EMBL" id="OJJ87383.1"/>
    </source>
</evidence>
<dbReference type="GeneID" id="34459543"/>
<organism evidence="2 3">
    <name type="scientific">Aspergillus glaucus CBS 516.65</name>
    <dbReference type="NCBI Taxonomy" id="1160497"/>
    <lineage>
        <taxon>Eukaryota</taxon>
        <taxon>Fungi</taxon>
        <taxon>Dikarya</taxon>
        <taxon>Ascomycota</taxon>
        <taxon>Pezizomycotina</taxon>
        <taxon>Eurotiomycetes</taxon>
        <taxon>Eurotiomycetidae</taxon>
        <taxon>Eurotiales</taxon>
        <taxon>Aspergillaceae</taxon>
        <taxon>Aspergillus</taxon>
        <taxon>Aspergillus subgen. Aspergillus</taxon>
    </lineage>
</organism>
<dbReference type="Proteomes" id="UP000184300">
    <property type="component" value="Unassembled WGS sequence"/>
</dbReference>
<reference evidence="3" key="1">
    <citation type="journal article" date="2017" name="Genome Biol.">
        <title>Comparative genomics reveals high biological diversity and specific adaptations in the industrially and medically important fungal genus Aspergillus.</title>
        <authorList>
            <person name="de Vries R.P."/>
            <person name="Riley R."/>
            <person name="Wiebenga A."/>
            <person name="Aguilar-Osorio G."/>
            <person name="Amillis S."/>
            <person name="Uchima C.A."/>
            <person name="Anderluh G."/>
            <person name="Asadollahi M."/>
            <person name="Askin M."/>
            <person name="Barry K."/>
            <person name="Battaglia E."/>
            <person name="Bayram O."/>
            <person name="Benocci T."/>
            <person name="Braus-Stromeyer S.A."/>
            <person name="Caldana C."/>
            <person name="Canovas D."/>
            <person name="Cerqueira G.C."/>
            <person name="Chen F."/>
            <person name="Chen W."/>
            <person name="Choi C."/>
            <person name="Clum A."/>
            <person name="Dos Santos R.A."/>
            <person name="Damasio A.R."/>
            <person name="Diallinas G."/>
            <person name="Emri T."/>
            <person name="Fekete E."/>
            <person name="Flipphi M."/>
            <person name="Freyberg S."/>
            <person name="Gallo A."/>
            <person name="Gournas C."/>
            <person name="Habgood R."/>
            <person name="Hainaut M."/>
            <person name="Harispe M.L."/>
            <person name="Henrissat B."/>
            <person name="Hilden K.S."/>
            <person name="Hope R."/>
            <person name="Hossain A."/>
            <person name="Karabika E."/>
            <person name="Karaffa L."/>
            <person name="Karanyi Z."/>
            <person name="Krasevec N."/>
            <person name="Kuo A."/>
            <person name="Kusch H."/>
            <person name="LaButti K."/>
            <person name="Lagendijk E.L."/>
            <person name="Lapidus A."/>
            <person name="Levasseur A."/>
            <person name="Lindquist E."/>
            <person name="Lipzen A."/>
            <person name="Logrieco A.F."/>
            <person name="MacCabe A."/>
            <person name="Maekelae M.R."/>
            <person name="Malavazi I."/>
            <person name="Melin P."/>
            <person name="Meyer V."/>
            <person name="Mielnichuk N."/>
            <person name="Miskei M."/>
            <person name="Molnar A.P."/>
            <person name="Mule G."/>
            <person name="Ngan C.Y."/>
            <person name="Orejas M."/>
            <person name="Orosz E."/>
            <person name="Ouedraogo J.P."/>
            <person name="Overkamp K.M."/>
            <person name="Park H.-S."/>
            <person name="Perrone G."/>
            <person name="Piumi F."/>
            <person name="Punt P.J."/>
            <person name="Ram A.F."/>
            <person name="Ramon A."/>
            <person name="Rauscher S."/>
            <person name="Record E."/>
            <person name="Riano-Pachon D.M."/>
            <person name="Robert V."/>
            <person name="Roehrig J."/>
            <person name="Ruller R."/>
            <person name="Salamov A."/>
            <person name="Salih N.S."/>
            <person name="Samson R.A."/>
            <person name="Sandor E."/>
            <person name="Sanguinetti M."/>
            <person name="Schuetze T."/>
            <person name="Sepcic K."/>
            <person name="Shelest E."/>
            <person name="Sherlock G."/>
            <person name="Sophianopoulou V."/>
            <person name="Squina F.M."/>
            <person name="Sun H."/>
            <person name="Susca A."/>
            <person name="Todd R.B."/>
            <person name="Tsang A."/>
            <person name="Unkles S.E."/>
            <person name="van de Wiele N."/>
            <person name="van Rossen-Uffink D."/>
            <person name="Oliveira J.V."/>
            <person name="Vesth T.C."/>
            <person name="Visser J."/>
            <person name="Yu J.-H."/>
            <person name="Zhou M."/>
            <person name="Andersen M.R."/>
            <person name="Archer D.B."/>
            <person name="Baker S.E."/>
            <person name="Benoit I."/>
            <person name="Brakhage A.A."/>
            <person name="Braus G.H."/>
            <person name="Fischer R."/>
            <person name="Frisvad J.C."/>
            <person name="Goldman G.H."/>
            <person name="Houbraken J."/>
            <person name="Oakley B."/>
            <person name="Pocsi I."/>
            <person name="Scazzocchio C."/>
            <person name="Seiboth B."/>
            <person name="vanKuyk P.A."/>
            <person name="Wortman J."/>
            <person name="Dyer P.S."/>
            <person name="Grigoriev I.V."/>
        </authorList>
    </citation>
    <scope>NUCLEOTIDE SEQUENCE [LARGE SCALE GENOMIC DNA]</scope>
    <source>
        <strain evidence="3">CBS 516.65</strain>
    </source>
</reference>
<evidence type="ECO:0000313" key="3">
    <source>
        <dbReference type="Proteomes" id="UP000184300"/>
    </source>
</evidence>
<dbReference type="RefSeq" id="XP_022404072.1">
    <property type="nucleotide sequence ID" value="XM_022543282.1"/>
</dbReference>
<keyword evidence="3" id="KW-1185">Reference proteome</keyword>
<dbReference type="OrthoDB" id="4485807at2759"/>
<proteinExistence type="predicted"/>
<dbReference type="EMBL" id="KV878891">
    <property type="protein sequence ID" value="OJJ87383.1"/>
    <property type="molecule type" value="Genomic_DNA"/>
</dbReference>
<dbReference type="AlphaFoldDB" id="A0A1L9VTX8"/>
<keyword evidence="1" id="KW-0175">Coiled coil</keyword>
<evidence type="ECO:0000256" key="1">
    <source>
        <dbReference type="SAM" id="Coils"/>
    </source>
</evidence>
<name>A0A1L9VTX8_ASPGL</name>
<feature type="coiled-coil region" evidence="1">
    <location>
        <begin position="80"/>
        <end position="107"/>
    </location>
</feature>
<protein>
    <submittedName>
        <fullName evidence="2">Uncharacterized protein</fullName>
    </submittedName>
</protein>
<sequence>MYAHGIRLLLSRRQSVAETKENHRWAQDIIEADIKGRWVVQREILVKGEVQSLCIELMVLGMDGEPDFGGCEAEGKGNKVEKKEGQLAAYKAELQRLNDDYWQHKQHLWRLETNTPLGAVGRAYEACRQKPNWYLSEWLCRDCAGRGRCYRRKCGCCEKARETEREWKHGHCTSACRCCIQSKECSTQDKVTVEDELEVVPFDLVAYKTPYNVRMFREYIWGMG</sequence>
<dbReference type="VEuPathDB" id="FungiDB:ASPGLDRAFT_23399"/>
<dbReference type="STRING" id="1160497.A0A1L9VTX8"/>
<gene>
    <name evidence="2" type="ORF">ASPGLDRAFT_23399</name>
</gene>